<gene>
    <name evidence="9" type="ORF">CHT98_10215</name>
</gene>
<dbReference type="GO" id="GO:0010438">
    <property type="term" value="P:cellular response to sulfur starvation"/>
    <property type="evidence" value="ECO:0007669"/>
    <property type="project" value="TreeGrafter"/>
</dbReference>
<organism evidence="9 10">
    <name type="scientific">Azospirillum brasilense</name>
    <dbReference type="NCBI Taxonomy" id="192"/>
    <lineage>
        <taxon>Bacteria</taxon>
        <taxon>Pseudomonadati</taxon>
        <taxon>Pseudomonadota</taxon>
        <taxon>Alphaproteobacteria</taxon>
        <taxon>Rhodospirillales</taxon>
        <taxon>Azospirillaceae</taxon>
        <taxon>Azospirillum</taxon>
    </lineage>
</organism>
<protein>
    <submittedName>
        <fullName evidence="9">Taurine ABC transporter permease</fullName>
    </submittedName>
</protein>
<evidence type="ECO:0000256" key="4">
    <source>
        <dbReference type="ARBA" id="ARBA00022692"/>
    </source>
</evidence>
<accession>A0A235HG61</accession>
<dbReference type="PANTHER" id="PTHR30151:SF39">
    <property type="entry name" value="ABC TRANSPORTER PERMEASE PROTEIN"/>
    <property type="match status" value="1"/>
</dbReference>
<evidence type="ECO:0000256" key="5">
    <source>
        <dbReference type="ARBA" id="ARBA00022989"/>
    </source>
</evidence>
<dbReference type="GO" id="GO:0055085">
    <property type="term" value="P:transmembrane transport"/>
    <property type="evidence" value="ECO:0007669"/>
    <property type="project" value="InterPro"/>
</dbReference>
<evidence type="ECO:0000256" key="6">
    <source>
        <dbReference type="ARBA" id="ARBA00023136"/>
    </source>
</evidence>
<evidence type="ECO:0000313" key="10">
    <source>
        <dbReference type="Proteomes" id="UP000215367"/>
    </source>
</evidence>
<keyword evidence="2 7" id="KW-0813">Transport</keyword>
<dbReference type="Proteomes" id="UP000215367">
    <property type="component" value="Unassembled WGS sequence"/>
</dbReference>
<proteinExistence type="inferred from homology"/>
<name>A0A235HG61_AZOBR</name>
<dbReference type="AlphaFoldDB" id="A0A235HG61"/>
<keyword evidence="5 7" id="KW-1133">Transmembrane helix</keyword>
<dbReference type="RefSeq" id="WP_094303110.1">
    <property type="nucleotide sequence ID" value="NZ_NOWT01000007.1"/>
</dbReference>
<keyword evidence="3" id="KW-1003">Cell membrane</keyword>
<feature type="transmembrane region" description="Helical" evidence="7">
    <location>
        <begin position="64"/>
        <end position="89"/>
    </location>
</feature>
<comment type="similarity">
    <text evidence="7">Belongs to the binding-protein-dependent transport system permease family.</text>
</comment>
<dbReference type="SUPFAM" id="SSF161098">
    <property type="entry name" value="MetI-like"/>
    <property type="match status" value="1"/>
</dbReference>
<dbReference type="InterPro" id="IPR035906">
    <property type="entry name" value="MetI-like_sf"/>
</dbReference>
<reference evidence="9 10" key="1">
    <citation type="submission" date="2017-07" db="EMBL/GenBank/DDBJ databases">
        <title>Whole genome sequence of Azospirillum brasilense 2A1, a potential biofertilizer strain.</title>
        <authorList>
            <person name="Fontana C.A."/>
            <person name="Toffoli L.M."/>
            <person name="Salazar S.M."/>
            <person name="Puglisi E."/>
            <person name="Pedraza R."/>
            <person name="Bassi D."/>
            <person name="Cocconcelli P.S."/>
        </authorList>
    </citation>
    <scope>NUCLEOTIDE SEQUENCE [LARGE SCALE GENOMIC DNA]</scope>
    <source>
        <strain evidence="9 10">2A1</strain>
    </source>
</reference>
<sequence length="262" mass="27840">MPAAPPVLHAPGPRIRRGAVLPAALLLAWAAAAHSGLVNGHLLVPVEKVALVPFLDPQGVHLWPGLAASLARMAAGFTIGAAAGLLFGLGMGLSRTAERLFGPTFHAVRQIALYAWIPLLTAWFGNGEPAKVVFIALSAFFPMVLNTQEGLRTVPAAYREVARVLTLSRWQLVRRVLLPGAMPSIAIGVQLALIYAWLATVGAEYAMGLGRGVGTLLSEGREHFRMDIVIVGVLTLALVGFAINAAFGRIFARALRWRGPAR</sequence>
<evidence type="ECO:0000256" key="7">
    <source>
        <dbReference type="RuleBase" id="RU363032"/>
    </source>
</evidence>
<evidence type="ECO:0000256" key="2">
    <source>
        <dbReference type="ARBA" id="ARBA00022448"/>
    </source>
</evidence>
<evidence type="ECO:0000256" key="1">
    <source>
        <dbReference type="ARBA" id="ARBA00004651"/>
    </source>
</evidence>
<comment type="subcellular location">
    <subcellularLocation>
        <location evidence="1 7">Cell membrane</location>
        <topology evidence="1 7">Multi-pass membrane protein</topology>
    </subcellularLocation>
</comment>
<dbReference type="PANTHER" id="PTHR30151">
    <property type="entry name" value="ALKANE SULFONATE ABC TRANSPORTER-RELATED, MEMBRANE SUBUNIT"/>
    <property type="match status" value="1"/>
</dbReference>
<dbReference type="PROSITE" id="PS50928">
    <property type="entry name" value="ABC_TM1"/>
    <property type="match status" value="1"/>
</dbReference>
<feature type="transmembrane region" description="Helical" evidence="7">
    <location>
        <begin position="228"/>
        <end position="252"/>
    </location>
</feature>
<dbReference type="EMBL" id="NOWT01000007">
    <property type="protein sequence ID" value="OYD84424.1"/>
    <property type="molecule type" value="Genomic_DNA"/>
</dbReference>
<dbReference type="Pfam" id="PF00528">
    <property type="entry name" value="BPD_transp_1"/>
    <property type="match status" value="1"/>
</dbReference>
<evidence type="ECO:0000313" key="9">
    <source>
        <dbReference type="EMBL" id="OYD84424.1"/>
    </source>
</evidence>
<feature type="transmembrane region" description="Helical" evidence="7">
    <location>
        <begin position="176"/>
        <end position="198"/>
    </location>
</feature>
<dbReference type="GO" id="GO:0005886">
    <property type="term" value="C:plasma membrane"/>
    <property type="evidence" value="ECO:0007669"/>
    <property type="project" value="UniProtKB-SubCell"/>
</dbReference>
<dbReference type="Gene3D" id="1.10.3720.10">
    <property type="entry name" value="MetI-like"/>
    <property type="match status" value="1"/>
</dbReference>
<comment type="caution">
    <text evidence="9">The sequence shown here is derived from an EMBL/GenBank/DDBJ whole genome shotgun (WGS) entry which is preliminary data.</text>
</comment>
<keyword evidence="4 7" id="KW-0812">Transmembrane</keyword>
<keyword evidence="6 7" id="KW-0472">Membrane</keyword>
<dbReference type="InterPro" id="IPR000515">
    <property type="entry name" value="MetI-like"/>
</dbReference>
<evidence type="ECO:0000259" key="8">
    <source>
        <dbReference type="PROSITE" id="PS50928"/>
    </source>
</evidence>
<feature type="domain" description="ABC transmembrane type-1" evidence="8">
    <location>
        <begin position="66"/>
        <end position="247"/>
    </location>
</feature>
<dbReference type="CDD" id="cd06261">
    <property type="entry name" value="TM_PBP2"/>
    <property type="match status" value="1"/>
</dbReference>
<evidence type="ECO:0000256" key="3">
    <source>
        <dbReference type="ARBA" id="ARBA00022475"/>
    </source>
</evidence>